<accession>A0A165ARC4</accession>
<evidence type="ECO:0000313" key="1">
    <source>
        <dbReference type="EMBL" id="KZS99513.1"/>
    </source>
</evidence>
<dbReference type="InParanoid" id="A0A165ARC4"/>
<dbReference type="EMBL" id="KV427814">
    <property type="protein sequence ID" value="KZS99513.1"/>
    <property type="molecule type" value="Genomic_DNA"/>
</dbReference>
<name>A0A165ARC4_9APHY</name>
<sequence length="97" mass="11019">MHEYAVDRAADDGALERGPSASRVVEFRLTPDDDLDARVALVWQAEDADGRFVQAPDSGWCVRVSPCKRTVFIVCKDYVDKHTSLPFIYILHYEAFK</sequence>
<reference evidence="1 2" key="1">
    <citation type="journal article" date="2016" name="Mol. Biol. Evol.">
        <title>Comparative Genomics of Early-Diverging Mushroom-Forming Fungi Provides Insights into the Origins of Lignocellulose Decay Capabilities.</title>
        <authorList>
            <person name="Nagy L.G."/>
            <person name="Riley R."/>
            <person name="Tritt A."/>
            <person name="Adam C."/>
            <person name="Daum C."/>
            <person name="Floudas D."/>
            <person name="Sun H."/>
            <person name="Yadav J.S."/>
            <person name="Pangilinan J."/>
            <person name="Larsson K.H."/>
            <person name="Matsuura K."/>
            <person name="Barry K."/>
            <person name="Labutti K."/>
            <person name="Kuo R."/>
            <person name="Ohm R.A."/>
            <person name="Bhattacharya S.S."/>
            <person name="Shirouzu T."/>
            <person name="Yoshinaga Y."/>
            <person name="Martin F.M."/>
            <person name="Grigoriev I.V."/>
            <person name="Hibbett D.S."/>
        </authorList>
    </citation>
    <scope>NUCLEOTIDE SEQUENCE [LARGE SCALE GENOMIC DNA]</scope>
    <source>
        <strain evidence="1 2">93-53</strain>
    </source>
</reference>
<dbReference type="RefSeq" id="XP_040757254.1">
    <property type="nucleotide sequence ID" value="XM_040910387.1"/>
</dbReference>
<keyword evidence="2" id="KW-1185">Reference proteome</keyword>
<dbReference type="GeneID" id="63827416"/>
<protein>
    <submittedName>
        <fullName evidence="1">Uncharacterized protein</fullName>
    </submittedName>
</protein>
<evidence type="ECO:0000313" key="2">
    <source>
        <dbReference type="Proteomes" id="UP000076871"/>
    </source>
</evidence>
<proteinExistence type="predicted"/>
<dbReference type="AlphaFoldDB" id="A0A165ARC4"/>
<gene>
    <name evidence="1" type="ORF">LAESUDRAFT_733089</name>
</gene>
<organism evidence="1 2">
    <name type="scientific">Laetiporus sulphureus 93-53</name>
    <dbReference type="NCBI Taxonomy" id="1314785"/>
    <lineage>
        <taxon>Eukaryota</taxon>
        <taxon>Fungi</taxon>
        <taxon>Dikarya</taxon>
        <taxon>Basidiomycota</taxon>
        <taxon>Agaricomycotina</taxon>
        <taxon>Agaricomycetes</taxon>
        <taxon>Polyporales</taxon>
        <taxon>Laetiporus</taxon>
    </lineage>
</organism>
<dbReference type="Proteomes" id="UP000076871">
    <property type="component" value="Unassembled WGS sequence"/>
</dbReference>